<keyword evidence="8" id="KW-1185">Reference proteome</keyword>
<feature type="active site" description="Proton donor" evidence="4">
    <location>
        <position position="317"/>
    </location>
</feature>
<reference evidence="7 8" key="1">
    <citation type="journal article" date="2018" name="Genome Biol. Evol.">
        <title>Multiple Roots of Fruiting Body Formation in Amoebozoa.</title>
        <authorList>
            <person name="Hillmann F."/>
            <person name="Forbes G."/>
            <person name="Novohradska S."/>
            <person name="Ferling I."/>
            <person name="Riege K."/>
            <person name="Groth M."/>
            <person name="Westermann M."/>
            <person name="Marz M."/>
            <person name="Spaller T."/>
            <person name="Winckler T."/>
            <person name="Schaap P."/>
            <person name="Glockner G."/>
        </authorList>
    </citation>
    <scope>NUCLEOTIDE SEQUENCE [LARGE SCALE GENOMIC DNA]</scope>
    <source>
        <strain evidence="7 8">Jena</strain>
    </source>
</reference>
<dbReference type="Pfam" id="PF06441">
    <property type="entry name" value="EHN"/>
    <property type="match status" value="1"/>
</dbReference>
<dbReference type="PIRSF" id="PIRSF001112">
    <property type="entry name" value="Epoxide_hydrolase"/>
    <property type="match status" value="1"/>
</dbReference>
<dbReference type="EMBL" id="MDYQ01000045">
    <property type="protein sequence ID" value="PRP85397.1"/>
    <property type="molecule type" value="Genomic_DNA"/>
</dbReference>
<dbReference type="GO" id="GO:0004301">
    <property type="term" value="F:epoxide hydrolase activity"/>
    <property type="evidence" value="ECO:0007669"/>
    <property type="project" value="TreeGrafter"/>
</dbReference>
<feature type="active site" description="Proton acceptor" evidence="4">
    <location>
        <position position="373"/>
    </location>
</feature>
<evidence type="ECO:0000256" key="2">
    <source>
        <dbReference type="ARBA" id="ARBA00022797"/>
    </source>
</evidence>
<evidence type="ECO:0000256" key="4">
    <source>
        <dbReference type="PIRSR" id="PIRSR001112-1"/>
    </source>
</evidence>
<feature type="chain" id="PRO_5015111778" evidence="5">
    <location>
        <begin position="23"/>
        <end position="407"/>
    </location>
</feature>
<sequence length="407" mass="47028">MQIRHTCLVLLLVLIAFVWVDAVETIKPFRIEIPQDEVDEVKRRVSQTRLPAQLPNAGWEYGTNYEFLREIIQHWNTSYDWRSEESRLNRFPQYTTEIDGLTIHFIHSKSKSPSTSYPLLFSHGWPGTFLECTKLLHYLNEEENGLSFDVICPSLPGYGFSSPPTQKGFDVPKIASLFVKLMERLNYDRYIVQGGDWGSLVSTHVANLDREHCEGVHINLFMASMFDKGVIATTRGLIDFGLQGAGYLHIQATEPDTVAVGLNDSPAGLAAYLLSKYYRWSDLKGGDLEKIYTKDELLTFIHIYWFTQSIGSSMRLYYEEMQHLEFSKIAKDLYIQQPTGYIQFPAETMKHARWEVEYYYNLVQYSTPESGGHFAALEEPKTLNDDIRSFFEKARPMFKAETQREEL</sequence>
<dbReference type="GO" id="GO:0097176">
    <property type="term" value="P:epoxide metabolic process"/>
    <property type="evidence" value="ECO:0007669"/>
    <property type="project" value="TreeGrafter"/>
</dbReference>
<dbReference type="PANTHER" id="PTHR21661:SF35">
    <property type="entry name" value="EPOXIDE HYDROLASE"/>
    <property type="match status" value="1"/>
</dbReference>
<evidence type="ECO:0000313" key="7">
    <source>
        <dbReference type="EMBL" id="PRP85397.1"/>
    </source>
</evidence>
<dbReference type="InParanoid" id="A0A2P6NN74"/>
<protein>
    <submittedName>
        <fullName evidence="7">Epoxide hydrolase</fullName>
    </submittedName>
</protein>
<keyword evidence="5" id="KW-0732">Signal</keyword>
<comment type="caution">
    <text evidence="7">The sequence shown here is derived from an EMBL/GenBank/DDBJ whole genome shotgun (WGS) entry which is preliminary data.</text>
</comment>
<proteinExistence type="inferred from homology"/>
<comment type="similarity">
    <text evidence="1">Belongs to the peptidase S33 family.</text>
</comment>
<dbReference type="InterPro" id="IPR029058">
    <property type="entry name" value="AB_hydrolase_fold"/>
</dbReference>
<evidence type="ECO:0000259" key="6">
    <source>
        <dbReference type="Pfam" id="PF06441"/>
    </source>
</evidence>
<feature type="active site" description="Nucleophile" evidence="4">
    <location>
        <position position="196"/>
    </location>
</feature>
<dbReference type="InterPro" id="IPR000639">
    <property type="entry name" value="Epox_hydrolase-like"/>
</dbReference>
<feature type="signal peptide" evidence="5">
    <location>
        <begin position="1"/>
        <end position="22"/>
    </location>
</feature>
<accession>A0A2P6NN74</accession>
<dbReference type="InterPro" id="IPR016292">
    <property type="entry name" value="Epoxide_hydrolase"/>
</dbReference>
<feature type="domain" description="Epoxide hydrolase N-terminal" evidence="6">
    <location>
        <begin position="26"/>
        <end position="131"/>
    </location>
</feature>
<name>A0A2P6NN74_9EUKA</name>
<dbReference type="OrthoDB" id="7130006at2759"/>
<dbReference type="Proteomes" id="UP000241769">
    <property type="component" value="Unassembled WGS sequence"/>
</dbReference>
<keyword evidence="3 7" id="KW-0378">Hydrolase</keyword>
<evidence type="ECO:0000256" key="3">
    <source>
        <dbReference type="ARBA" id="ARBA00022801"/>
    </source>
</evidence>
<dbReference type="STRING" id="1890364.A0A2P6NN74"/>
<evidence type="ECO:0000313" key="8">
    <source>
        <dbReference type="Proteomes" id="UP000241769"/>
    </source>
</evidence>
<keyword evidence="2" id="KW-0058">Aromatic hydrocarbons catabolism</keyword>
<dbReference type="SUPFAM" id="SSF53474">
    <property type="entry name" value="alpha/beta-Hydrolases"/>
    <property type="match status" value="1"/>
</dbReference>
<organism evidence="7 8">
    <name type="scientific">Planoprotostelium fungivorum</name>
    <dbReference type="NCBI Taxonomy" id="1890364"/>
    <lineage>
        <taxon>Eukaryota</taxon>
        <taxon>Amoebozoa</taxon>
        <taxon>Evosea</taxon>
        <taxon>Variosea</taxon>
        <taxon>Cavosteliida</taxon>
        <taxon>Cavosteliaceae</taxon>
        <taxon>Planoprotostelium</taxon>
    </lineage>
</organism>
<dbReference type="PRINTS" id="PR00412">
    <property type="entry name" value="EPOXHYDRLASE"/>
</dbReference>
<dbReference type="PANTHER" id="PTHR21661">
    <property type="entry name" value="EPOXIDE HYDROLASE 1-RELATED"/>
    <property type="match status" value="1"/>
</dbReference>
<dbReference type="InterPro" id="IPR010497">
    <property type="entry name" value="Epoxide_hydro_N"/>
</dbReference>
<dbReference type="AlphaFoldDB" id="A0A2P6NN74"/>
<evidence type="ECO:0000256" key="1">
    <source>
        <dbReference type="ARBA" id="ARBA00010088"/>
    </source>
</evidence>
<evidence type="ECO:0000256" key="5">
    <source>
        <dbReference type="SAM" id="SignalP"/>
    </source>
</evidence>
<dbReference type="Gene3D" id="3.40.50.1820">
    <property type="entry name" value="alpha/beta hydrolase"/>
    <property type="match status" value="1"/>
</dbReference>
<gene>
    <name evidence="7" type="ORF">PROFUN_06943</name>
</gene>